<evidence type="ECO:0000256" key="3">
    <source>
        <dbReference type="ARBA" id="ARBA00023034"/>
    </source>
</evidence>
<evidence type="ECO:0000256" key="4">
    <source>
        <dbReference type="SAM" id="MobiDB-lite"/>
    </source>
</evidence>
<dbReference type="Pfam" id="PF03016">
    <property type="entry name" value="Exostosin_GT47"/>
    <property type="match status" value="1"/>
</dbReference>
<name>A0AAX4PI97_9CHLO</name>
<keyword evidence="3" id="KW-0333">Golgi apparatus</keyword>
<keyword evidence="8" id="KW-1185">Reference proteome</keyword>
<organism evidence="7 8">
    <name type="scientific">Chloropicon roscoffensis</name>
    <dbReference type="NCBI Taxonomy" id="1461544"/>
    <lineage>
        <taxon>Eukaryota</taxon>
        <taxon>Viridiplantae</taxon>
        <taxon>Chlorophyta</taxon>
        <taxon>Chloropicophyceae</taxon>
        <taxon>Chloropicales</taxon>
        <taxon>Chloropicaceae</taxon>
        <taxon>Chloropicon</taxon>
    </lineage>
</organism>
<dbReference type="InterPro" id="IPR004263">
    <property type="entry name" value="Exostosin"/>
</dbReference>
<dbReference type="GO" id="GO:0016757">
    <property type="term" value="F:glycosyltransferase activity"/>
    <property type="evidence" value="ECO:0007669"/>
    <property type="project" value="InterPro"/>
</dbReference>
<dbReference type="PANTHER" id="PTHR11062">
    <property type="entry name" value="EXOSTOSIN HEPARAN SULFATE GLYCOSYLTRANSFERASE -RELATED"/>
    <property type="match status" value="1"/>
</dbReference>
<dbReference type="Proteomes" id="UP001472866">
    <property type="component" value="Chromosome 11"/>
</dbReference>
<dbReference type="AlphaFoldDB" id="A0AAX4PI97"/>
<keyword evidence="5" id="KW-1133">Transmembrane helix</keyword>
<proteinExistence type="inferred from homology"/>
<evidence type="ECO:0000256" key="2">
    <source>
        <dbReference type="ARBA" id="ARBA00010271"/>
    </source>
</evidence>
<keyword evidence="5" id="KW-0812">Transmembrane</keyword>
<dbReference type="GO" id="GO:0000139">
    <property type="term" value="C:Golgi membrane"/>
    <property type="evidence" value="ECO:0007669"/>
    <property type="project" value="UniProtKB-SubCell"/>
</dbReference>
<evidence type="ECO:0000313" key="7">
    <source>
        <dbReference type="EMBL" id="WZN65315.1"/>
    </source>
</evidence>
<evidence type="ECO:0000256" key="1">
    <source>
        <dbReference type="ARBA" id="ARBA00004323"/>
    </source>
</evidence>
<dbReference type="PANTHER" id="PTHR11062:SF281">
    <property type="entry name" value="EXOSTOSIN-LIKE 2"/>
    <property type="match status" value="1"/>
</dbReference>
<feature type="transmembrane region" description="Helical" evidence="5">
    <location>
        <begin position="51"/>
        <end position="73"/>
    </location>
</feature>
<feature type="domain" description="Exostosin GT47" evidence="6">
    <location>
        <begin position="328"/>
        <end position="479"/>
    </location>
</feature>
<comment type="subcellular location">
    <subcellularLocation>
        <location evidence="1">Golgi apparatus membrane</location>
        <topology evidence="1">Single-pass type II membrane protein</topology>
    </subcellularLocation>
</comment>
<accession>A0AAX4PI97</accession>
<evidence type="ECO:0000313" key="8">
    <source>
        <dbReference type="Proteomes" id="UP001472866"/>
    </source>
</evidence>
<dbReference type="EMBL" id="CP151511">
    <property type="protein sequence ID" value="WZN65315.1"/>
    <property type="molecule type" value="Genomic_DNA"/>
</dbReference>
<reference evidence="7 8" key="1">
    <citation type="submission" date="2024-03" db="EMBL/GenBank/DDBJ databases">
        <title>Complete genome sequence of the green alga Chloropicon roscoffensis RCC1871.</title>
        <authorList>
            <person name="Lemieux C."/>
            <person name="Pombert J.-F."/>
            <person name="Otis C."/>
            <person name="Turmel M."/>
        </authorList>
    </citation>
    <scope>NUCLEOTIDE SEQUENCE [LARGE SCALE GENOMIC DNA]</scope>
    <source>
        <strain evidence="7 8">RCC1871</strain>
    </source>
</reference>
<evidence type="ECO:0000256" key="5">
    <source>
        <dbReference type="SAM" id="Phobius"/>
    </source>
</evidence>
<evidence type="ECO:0000259" key="6">
    <source>
        <dbReference type="Pfam" id="PF03016"/>
    </source>
</evidence>
<comment type="similarity">
    <text evidence="2">Belongs to the glycosyltransferase 47 family.</text>
</comment>
<keyword evidence="5" id="KW-0472">Membrane</keyword>
<protein>
    <submittedName>
        <fullName evidence="7">Exostosin domain-containing protein</fullName>
    </submittedName>
</protein>
<feature type="compositionally biased region" description="Low complexity" evidence="4">
    <location>
        <begin position="1"/>
        <end position="13"/>
    </location>
</feature>
<feature type="region of interest" description="Disordered" evidence="4">
    <location>
        <begin position="1"/>
        <end position="47"/>
    </location>
</feature>
<dbReference type="InterPro" id="IPR040911">
    <property type="entry name" value="Exostosin_GT47"/>
</dbReference>
<gene>
    <name evidence="7" type="ORF">HKI87_11g68720</name>
</gene>
<sequence length="550" mass="61247">MKSKTSLLPTSTSRGSSQQHRRFSFPSGSKHARRVSSGRPQRQAQRGGPGLALASTLGFLFCCILAYVAFFHLPRYYADITFAVKDLNDLAYGGFIRPTYYKFVEAFDTCQSVGMSAVASVDGDGEVQGEGQSWNHVEGASGDKCAAGGLRGLLDPEIGAAGRPGEAGGLPKVFVFEPAVNRYVPKGSRCEEQFFREVVLANETGNLVGTVDEADRIYVSFLAQCFSDGDFDVSALRRDRDREGSDHFTAKIPGRRIAKVSPFDLLWEEVGKTSPISSRLRDAFIYSERHWTKRTGFALPIRAVLRDYPFTILSPEVTNLQAEEARRKDNWRWLRRHVVVPQPPLVAWPLEDATSAEGRPHRFCFSGTQINNERRVLSEVLGERNDSSVVAGCRRDRTNLQHHLRNNKNSASMQYRSCQMCLVPHGDSLSDRRLFDALSSGCIPVVTPVMRPLPFATTPGVDYFKAVLFIKPSSDARQLRAALDKIALDVTPARLRQLRAEGARIARLLSYSECGGRSGLRLTMRQLLVQRREEEEDVAPRDLTSLLLSK</sequence>